<dbReference type="InterPro" id="IPR020846">
    <property type="entry name" value="MFS_dom"/>
</dbReference>
<feature type="transmembrane region" description="Helical" evidence="4">
    <location>
        <begin position="25"/>
        <end position="45"/>
    </location>
</feature>
<feature type="transmembrane region" description="Helical" evidence="4">
    <location>
        <begin position="380"/>
        <end position="398"/>
    </location>
</feature>
<dbReference type="Pfam" id="PF07690">
    <property type="entry name" value="MFS_1"/>
    <property type="match status" value="1"/>
</dbReference>
<keyword evidence="3 4" id="KW-0472">Membrane</keyword>
<keyword evidence="2 4" id="KW-1133">Transmembrane helix</keyword>
<feature type="transmembrane region" description="Helical" evidence="4">
    <location>
        <begin position="295"/>
        <end position="310"/>
    </location>
</feature>
<feature type="transmembrane region" description="Helical" evidence="4">
    <location>
        <begin position="92"/>
        <end position="111"/>
    </location>
</feature>
<feature type="transmembrane region" description="Helical" evidence="4">
    <location>
        <begin position="350"/>
        <end position="374"/>
    </location>
</feature>
<gene>
    <name evidence="6" type="ORF">DES45_104512</name>
</gene>
<dbReference type="InterPro" id="IPR011701">
    <property type="entry name" value="MFS"/>
</dbReference>
<dbReference type="InterPro" id="IPR036259">
    <property type="entry name" value="MFS_trans_sf"/>
</dbReference>
<name>A0A370HLX4_9HYPH</name>
<dbReference type="PANTHER" id="PTHR23527">
    <property type="entry name" value="BLL3282 PROTEIN"/>
    <property type="match status" value="1"/>
</dbReference>
<feature type="transmembrane region" description="Helical" evidence="4">
    <location>
        <begin position="117"/>
        <end position="136"/>
    </location>
</feature>
<dbReference type="GO" id="GO:0022857">
    <property type="term" value="F:transmembrane transporter activity"/>
    <property type="evidence" value="ECO:0007669"/>
    <property type="project" value="InterPro"/>
</dbReference>
<protein>
    <submittedName>
        <fullName evidence="6">Sugar phosphate permease</fullName>
    </submittedName>
</protein>
<feature type="transmembrane region" description="Helical" evidence="4">
    <location>
        <begin position="224"/>
        <end position="249"/>
    </location>
</feature>
<organism evidence="6 7">
    <name type="scientific">Microvirga subterranea</name>
    <dbReference type="NCBI Taxonomy" id="186651"/>
    <lineage>
        <taxon>Bacteria</taxon>
        <taxon>Pseudomonadati</taxon>
        <taxon>Pseudomonadota</taxon>
        <taxon>Alphaproteobacteria</taxon>
        <taxon>Hyphomicrobiales</taxon>
        <taxon>Methylobacteriaceae</taxon>
        <taxon>Microvirga</taxon>
    </lineage>
</organism>
<feature type="transmembrane region" description="Helical" evidence="4">
    <location>
        <begin position="183"/>
        <end position="203"/>
    </location>
</feature>
<keyword evidence="1 4" id="KW-0812">Transmembrane</keyword>
<evidence type="ECO:0000256" key="3">
    <source>
        <dbReference type="ARBA" id="ARBA00023136"/>
    </source>
</evidence>
<evidence type="ECO:0000313" key="7">
    <source>
        <dbReference type="Proteomes" id="UP000254925"/>
    </source>
</evidence>
<sequence>MAGDKPKFRKPVTVGEENPRHRYRWVILSVGVLAQASLSALQNGLPALGPMLRSEYGLSLPELGMVLASANWGVMSTLLLWGSLADRHGERLAIAGGLSGCALCIVVASNADGVAALVTWLALAGALGSAASAASGRAVMQWFSRRERGFALGIRQMSVPLGGAVAALALPLIATLLSLKAAFLALGGAAAIGALCAALWLAAPQGDRPATRNDLPSPLLDGHLWRLAFASGLLVFCQVAMNGFVVLLLSEHRGLTVGLAALVLAAINLGGGAARVLAGRLSDRSGRRLPPVRRQALLLAAALLASALLVDGPLPLLVLSVLVAGVLSLSWNGLAMTAAAEMAGHARAGLAIGLQGTVIRLVGAGAGVVFGFIVERSGSWAVAILLLAALPLMSALLMSPLAGEEERRLLPGAG</sequence>
<dbReference type="InterPro" id="IPR052952">
    <property type="entry name" value="MFS-Transporter"/>
</dbReference>
<feature type="transmembrane region" description="Helical" evidence="4">
    <location>
        <begin position="255"/>
        <end position="274"/>
    </location>
</feature>
<dbReference type="Proteomes" id="UP000254925">
    <property type="component" value="Unassembled WGS sequence"/>
</dbReference>
<evidence type="ECO:0000313" key="6">
    <source>
        <dbReference type="EMBL" id="RDI59592.1"/>
    </source>
</evidence>
<feature type="transmembrane region" description="Helical" evidence="4">
    <location>
        <begin position="157"/>
        <end position="177"/>
    </location>
</feature>
<evidence type="ECO:0000256" key="1">
    <source>
        <dbReference type="ARBA" id="ARBA00022692"/>
    </source>
</evidence>
<dbReference type="PANTHER" id="PTHR23527:SF1">
    <property type="entry name" value="BLL3282 PROTEIN"/>
    <property type="match status" value="1"/>
</dbReference>
<dbReference type="AlphaFoldDB" id="A0A370HLX4"/>
<dbReference type="EMBL" id="QQBB01000004">
    <property type="protein sequence ID" value="RDI59592.1"/>
    <property type="molecule type" value="Genomic_DNA"/>
</dbReference>
<dbReference type="PROSITE" id="PS50850">
    <property type="entry name" value="MFS"/>
    <property type="match status" value="1"/>
</dbReference>
<feature type="domain" description="Major facilitator superfamily (MFS) profile" evidence="5">
    <location>
        <begin position="23"/>
        <end position="406"/>
    </location>
</feature>
<dbReference type="SUPFAM" id="SSF103473">
    <property type="entry name" value="MFS general substrate transporter"/>
    <property type="match status" value="1"/>
</dbReference>
<comment type="caution">
    <text evidence="6">The sequence shown here is derived from an EMBL/GenBank/DDBJ whole genome shotgun (WGS) entry which is preliminary data.</text>
</comment>
<accession>A0A370HLX4</accession>
<proteinExistence type="predicted"/>
<evidence type="ECO:0000259" key="5">
    <source>
        <dbReference type="PROSITE" id="PS50850"/>
    </source>
</evidence>
<reference evidence="6 7" key="1">
    <citation type="submission" date="2018-07" db="EMBL/GenBank/DDBJ databases">
        <title>Genomic Encyclopedia of Type Strains, Phase IV (KMG-IV): sequencing the most valuable type-strain genomes for metagenomic binning, comparative biology and taxonomic classification.</title>
        <authorList>
            <person name="Goeker M."/>
        </authorList>
    </citation>
    <scope>NUCLEOTIDE SEQUENCE [LARGE SCALE GENOMIC DNA]</scope>
    <source>
        <strain evidence="6 7">DSM 14364</strain>
    </source>
</reference>
<dbReference type="Gene3D" id="1.20.1250.20">
    <property type="entry name" value="MFS general substrate transporter like domains"/>
    <property type="match status" value="2"/>
</dbReference>
<feature type="transmembrane region" description="Helical" evidence="4">
    <location>
        <begin position="65"/>
        <end position="85"/>
    </location>
</feature>
<keyword evidence="7" id="KW-1185">Reference proteome</keyword>
<evidence type="ECO:0000256" key="2">
    <source>
        <dbReference type="ARBA" id="ARBA00022989"/>
    </source>
</evidence>
<evidence type="ECO:0000256" key="4">
    <source>
        <dbReference type="SAM" id="Phobius"/>
    </source>
</evidence>